<keyword evidence="4" id="KW-1185">Reference proteome</keyword>
<protein>
    <recommendedName>
        <fullName evidence="2">Bet v I/Major latex protein domain-containing protein</fullName>
    </recommendedName>
</protein>
<organism evidence="3 4">
    <name type="scientific">Corchorus olitorius</name>
    <dbReference type="NCBI Taxonomy" id="93759"/>
    <lineage>
        <taxon>Eukaryota</taxon>
        <taxon>Viridiplantae</taxon>
        <taxon>Streptophyta</taxon>
        <taxon>Embryophyta</taxon>
        <taxon>Tracheophyta</taxon>
        <taxon>Spermatophyta</taxon>
        <taxon>Magnoliopsida</taxon>
        <taxon>eudicotyledons</taxon>
        <taxon>Gunneridae</taxon>
        <taxon>Pentapetalae</taxon>
        <taxon>rosids</taxon>
        <taxon>malvids</taxon>
        <taxon>Malvales</taxon>
        <taxon>Malvaceae</taxon>
        <taxon>Grewioideae</taxon>
        <taxon>Apeibeae</taxon>
        <taxon>Corchorus</taxon>
    </lineage>
</organism>
<dbReference type="InterPro" id="IPR023393">
    <property type="entry name" value="START-like_dom_sf"/>
</dbReference>
<dbReference type="InterPro" id="IPR052006">
    <property type="entry name" value="MLP-like"/>
</dbReference>
<feature type="domain" description="Bet v I/Major latex protein" evidence="2">
    <location>
        <begin position="2"/>
        <end position="149"/>
    </location>
</feature>
<dbReference type="STRING" id="93759.A0A1R3JXY2"/>
<dbReference type="PANTHER" id="PTHR31338">
    <property type="entry name" value="POLYKETIDE CYCLASE/DEHYDRASE AND LIPID TRANSPORT SUPERFAMILY PROTEIN"/>
    <property type="match status" value="1"/>
</dbReference>
<dbReference type="PANTHER" id="PTHR31338:SF16">
    <property type="entry name" value="POLYKETIDE CYCLASE_DEHYDRASE AND LIPID TRANSPORT SUPERFAMILY PROTEIN"/>
    <property type="match status" value="1"/>
</dbReference>
<dbReference type="SUPFAM" id="SSF55961">
    <property type="entry name" value="Bet v1-like"/>
    <property type="match status" value="1"/>
</dbReference>
<dbReference type="AlphaFoldDB" id="A0A1R3JXY2"/>
<evidence type="ECO:0000313" key="4">
    <source>
        <dbReference type="Proteomes" id="UP000187203"/>
    </source>
</evidence>
<sequence>MAQLAKLEFQSEIRASADKVYDIFRRKMYLMPTICPQVVKDVKLVKGDWETPGSVRVWKYVAGNSESVRETVEAVDDRNKTVTFDALDGDVAKYYKTFKASVCVTANGQKSLAKWTLIYEKMNPNIPDPDRYLEIASVFNKSVEAYLLK</sequence>
<dbReference type="Pfam" id="PF00407">
    <property type="entry name" value="Bet_v_1"/>
    <property type="match status" value="1"/>
</dbReference>
<dbReference type="EMBL" id="AWUE01015086">
    <property type="protein sequence ID" value="OMO99670.1"/>
    <property type="molecule type" value="Genomic_DNA"/>
</dbReference>
<dbReference type="InterPro" id="IPR000916">
    <property type="entry name" value="Bet_v_I/MLP"/>
</dbReference>
<proteinExistence type="inferred from homology"/>
<reference evidence="4" key="1">
    <citation type="submission" date="2013-09" db="EMBL/GenBank/DDBJ databases">
        <title>Corchorus olitorius genome sequencing.</title>
        <authorList>
            <person name="Alam M."/>
            <person name="Haque M.S."/>
            <person name="Islam M.S."/>
            <person name="Emdad E.M."/>
            <person name="Islam M.M."/>
            <person name="Ahmed B."/>
            <person name="Halim A."/>
            <person name="Hossen Q.M.M."/>
            <person name="Hossain M.Z."/>
            <person name="Ahmed R."/>
            <person name="Khan M.M."/>
            <person name="Islam R."/>
            <person name="Rashid M.M."/>
            <person name="Khan S.A."/>
            <person name="Rahman M.S."/>
            <person name="Alam M."/>
            <person name="Yahiya A.S."/>
            <person name="Khan M.S."/>
            <person name="Azam M.S."/>
            <person name="Haque T."/>
            <person name="Lashkar M.Z.H."/>
            <person name="Akhand A.I."/>
            <person name="Morshed G."/>
            <person name="Roy S."/>
            <person name="Uddin K.S."/>
            <person name="Rabeya T."/>
            <person name="Hossain A.S."/>
            <person name="Chowdhury A."/>
            <person name="Snigdha A.R."/>
            <person name="Mortoza M.S."/>
            <person name="Matin S.A."/>
            <person name="Hoque S.M.E."/>
            <person name="Islam M.K."/>
            <person name="Roy D.K."/>
            <person name="Haider R."/>
            <person name="Moosa M.M."/>
            <person name="Elias S.M."/>
            <person name="Hasan A.M."/>
            <person name="Jahan S."/>
            <person name="Shafiuddin M."/>
            <person name="Mahmood N."/>
            <person name="Shommy N.S."/>
        </authorList>
    </citation>
    <scope>NUCLEOTIDE SEQUENCE [LARGE SCALE GENOMIC DNA]</scope>
    <source>
        <strain evidence="4">cv. O-4</strain>
    </source>
</reference>
<evidence type="ECO:0000259" key="2">
    <source>
        <dbReference type="SMART" id="SM01037"/>
    </source>
</evidence>
<dbReference type="Gene3D" id="3.30.530.20">
    <property type="match status" value="1"/>
</dbReference>
<dbReference type="SMART" id="SM01037">
    <property type="entry name" value="Bet_v_1"/>
    <property type="match status" value="1"/>
</dbReference>
<comment type="similarity">
    <text evidence="1">Belongs to the MLP family.</text>
</comment>
<dbReference type="Proteomes" id="UP000187203">
    <property type="component" value="Unassembled WGS sequence"/>
</dbReference>
<evidence type="ECO:0000256" key="1">
    <source>
        <dbReference type="ARBA" id="ARBA00038242"/>
    </source>
</evidence>
<name>A0A1R3JXY2_9ROSI</name>
<dbReference type="CDD" id="cd07816">
    <property type="entry name" value="Bet_v1-like"/>
    <property type="match status" value="1"/>
</dbReference>
<gene>
    <name evidence="3" type="ORF">COLO4_13148</name>
</gene>
<comment type="caution">
    <text evidence="3">The sequence shown here is derived from an EMBL/GenBank/DDBJ whole genome shotgun (WGS) entry which is preliminary data.</text>
</comment>
<dbReference type="OrthoDB" id="1072116at2759"/>
<evidence type="ECO:0000313" key="3">
    <source>
        <dbReference type="EMBL" id="OMO99670.1"/>
    </source>
</evidence>
<accession>A0A1R3JXY2</accession>
<dbReference type="GO" id="GO:0006952">
    <property type="term" value="P:defense response"/>
    <property type="evidence" value="ECO:0007669"/>
    <property type="project" value="InterPro"/>
</dbReference>